<organism evidence="3 4">
    <name type="scientific">Nocardia vinacea</name>
    <dbReference type="NCBI Taxonomy" id="96468"/>
    <lineage>
        <taxon>Bacteria</taxon>
        <taxon>Bacillati</taxon>
        <taxon>Actinomycetota</taxon>
        <taxon>Actinomycetes</taxon>
        <taxon>Mycobacteriales</taxon>
        <taxon>Nocardiaceae</taxon>
        <taxon>Nocardia</taxon>
    </lineage>
</organism>
<feature type="chain" id="PRO_5045348891" evidence="1">
    <location>
        <begin position="24"/>
        <end position="141"/>
    </location>
</feature>
<evidence type="ECO:0000256" key="1">
    <source>
        <dbReference type="SAM" id="SignalP"/>
    </source>
</evidence>
<dbReference type="Pfam" id="PF01471">
    <property type="entry name" value="PG_binding_1"/>
    <property type="match status" value="1"/>
</dbReference>
<sequence>MRTFSAKAATLLTAVMVTSAGWAILGTGTAVAESRTCDQTAKVEKYGGKATVPSSNPWGPEDCTLREGSSGSAVKALQGALNSCYKAGLSVDGQFGGKTRAALVDAQRAAGAADDGIFGPNTRDRIKWMFSNDNLIGCRTL</sequence>
<dbReference type="InterPro" id="IPR036366">
    <property type="entry name" value="PGBDSf"/>
</dbReference>
<dbReference type="Gene3D" id="1.10.101.10">
    <property type="entry name" value="PGBD-like superfamily/PGBD"/>
    <property type="match status" value="1"/>
</dbReference>
<gene>
    <name evidence="3" type="ORF">OG563_07225</name>
</gene>
<protein>
    <submittedName>
        <fullName evidence="3">Peptidoglycan-binding protein</fullName>
    </submittedName>
</protein>
<evidence type="ECO:0000259" key="2">
    <source>
        <dbReference type="Pfam" id="PF01471"/>
    </source>
</evidence>
<dbReference type="EMBL" id="CP109441">
    <property type="protein sequence ID" value="WUV47994.1"/>
    <property type="molecule type" value="Genomic_DNA"/>
</dbReference>
<reference evidence="3" key="1">
    <citation type="submission" date="2022-10" db="EMBL/GenBank/DDBJ databases">
        <title>The complete genomes of actinobacterial strains from the NBC collection.</title>
        <authorList>
            <person name="Joergensen T.S."/>
            <person name="Alvarez Arevalo M."/>
            <person name="Sterndorff E.B."/>
            <person name="Faurdal D."/>
            <person name="Vuksanovic O."/>
            <person name="Mourched A.-S."/>
            <person name="Charusanti P."/>
            <person name="Shaw S."/>
            <person name="Blin K."/>
            <person name="Weber T."/>
        </authorList>
    </citation>
    <scope>NUCLEOTIDE SEQUENCE</scope>
    <source>
        <strain evidence="3">NBC_01482</strain>
    </source>
</reference>
<proteinExistence type="predicted"/>
<name>A0ABZ1YXN6_9NOCA</name>
<feature type="signal peptide" evidence="1">
    <location>
        <begin position="1"/>
        <end position="23"/>
    </location>
</feature>
<dbReference type="RefSeq" id="WP_329412256.1">
    <property type="nucleotide sequence ID" value="NZ_CP109441.1"/>
</dbReference>
<keyword evidence="1" id="KW-0732">Signal</keyword>
<evidence type="ECO:0000313" key="3">
    <source>
        <dbReference type="EMBL" id="WUV47994.1"/>
    </source>
</evidence>
<feature type="domain" description="Peptidoglycan binding-like" evidence="2">
    <location>
        <begin position="70"/>
        <end position="125"/>
    </location>
</feature>
<keyword evidence="4" id="KW-1185">Reference proteome</keyword>
<dbReference type="InterPro" id="IPR036365">
    <property type="entry name" value="PGBD-like_sf"/>
</dbReference>
<accession>A0ABZ1YXN6</accession>
<dbReference type="SUPFAM" id="SSF47090">
    <property type="entry name" value="PGBD-like"/>
    <property type="match status" value="1"/>
</dbReference>
<dbReference type="Proteomes" id="UP001432062">
    <property type="component" value="Chromosome"/>
</dbReference>
<evidence type="ECO:0000313" key="4">
    <source>
        <dbReference type="Proteomes" id="UP001432062"/>
    </source>
</evidence>
<dbReference type="InterPro" id="IPR002477">
    <property type="entry name" value="Peptidoglycan-bd-like"/>
</dbReference>